<organism evidence="2 3">
    <name type="scientific">Leersia perrieri</name>
    <dbReference type="NCBI Taxonomy" id="77586"/>
    <lineage>
        <taxon>Eukaryota</taxon>
        <taxon>Viridiplantae</taxon>
        <taxon>Streptophyta</taxon>
        <taxon>Embryophyta</taxon>
        <taxon>Tracheophyta</taxon>
        <taxon>Spermatophyta</taxon>
        <taxon>Magnoliopsida</taxon>
        <taxon>Liliopsida</taxon>
        <taxon>Poales</taxon>
        <taxon>Poaceae</taxon>
        <taxon>BOP clade</taxon>
        <taxon>Oryzoideae</taxon>
        <taxon>Oryzeae</taxon>
        <taxon>Oryzinae</taxon>
        <taxon>Leersia</taxon>
    </lineage>
</organism>
<dbReference type="EnsemblPlants" id="LPERR09G12020.1">
    <property type="protein sequence ID" value="LPERR09G12020.1"/>
    <property type="gene ID" value="LPERR09G12020"/>
</dbReference>
<dbReference type="Gramene" id="LPERR09G12020.1">
    <property type="protein sequence ID" value="LPERR09G12020.1"/>
    <property type="gene ID" value="LPERR09G12020"/>
</dbReference>
<accession>A0A0D9XFG4</accession>
<proteinExistence type="inferred from homology"/>
<sequence>MAEKKLAMERGRRGLIMKTLVRWRRLPSEGCFSVYVGDLRQRFVVRTVTVNHPLFRPLLEESEEVFGYAAVGPLQLPCDAAVFARVLEQIEEETAAAGNMAAAKRCGLATRGQPGYRILVPSRPINAGGRS</sequence>
<dbReference type="PANTHER" id="PTHR31374:SF431">
    <property type="entry name" value="OS02G0305950 PROTEIN"/>
    <property type="match status" value="1"/>
</dbReference>
<reference evidence="3" key="2">
    <citation type="submission" date="2013-12" db="EMBL/GenBank/DDBJ databases">
        <authorList>
            <person name="Yu Y."/>
            <person name="Lee S."/>
            <person name="de Baynast K."/>
            <person name="Wissotski M."/>
            <person name="Liu L."/>
            <person name="Talag J."/>
            <person name="Goicoechea J."/>
            <person name="Angelova A."/>
            <person name="Jetty R."/>
            <person name="Kudrna D."/>
            <person name="Golser W."/>
            <person name="Rivera L."/>
            <person name="Zhang J."/>
            <person name="Wing R."/>
        </authorList>
    </citation>
    <scope>NUCLEOTIDE SEQUENCE</scope>
</reference>
<protein>
    <submittedName>
        <fullName evidence="2">Uncharacterized protein</fullName>
    </submittedName>
</protein>
<keyword evidence="3" id="KW-1185">Reference proteome</keyword>
<dbReference type="GO" id="GO:0009733">
    <property type="term" value="P:response to auxin"/>
    <property type="evidence" value="ECO:0007669"/>
    <property type="project" value="InterPro"/>
</dbReference>
<dbReference type="eggNOG" id="ENOG502S1RZ">
    <property type="taxonomic scope" value="Eukaryota"/>
</dbReference>
<reference evidence="2" key="3">
    <citation type="submission" date="2015-04" db="UniProtKB">
        <authorList>
            <consortium name="EnsemblPlants"/>
        </authorList>
    </citation>
    <scope>IDENTIFICATION</scope>
</reference>
<name>A0A0D9XFG4_9ORYZ</name>
<dbReference type="HOGENOM" id="CLU_098106_5_1_1"/>
<dbReference type="Proteomes" id="UP000032180">
    <property type="component" value="Chromosome 9"/>
</dbReference>
<evidence type="ECO:0000313" key="3">
    <source>
        <dbReference type="Proteomes" id="UP000032180"/>
    </source>
</evidence>
<comment type="similarity">
    <text evidence="1">Belongs to the ARG7 family.</text>
</comment>
<dbReference type="Pfam" id="PF02519">
    <property type="entry name" value="Auxin_inducible"/>
    <property type="match status" value="1"/>
</dbReference>
<evidence type="ECO:0000256" key="1">
    <source>
        <dbReference type="ARBA" id="ARBA00006974"/>
    </source>
</evidence>
<evidence type="ECO:0000313" key="2">
    <source>
        <dbReference type="EnsemblPlants" id="LPERR09G12020.1"/>
    </source>
</evidence>
<dbReference type="AlphaFoldDB" id="A0A0D9XFG4"/>
<dbReference type="InterPro" id="IPR003676">
    <property type="entry name" value="SAUR_fam"/>
</dbReference>
<dbReference type="PANTHER" id="PTHR31374">
    <property type="entry name" value="AUXIN-INDUCED PROTEIN-LIKE-RELATED"/>
    <property type="match status" value="1"/>
</dbReference>
<dbReference type="STRING" id="77586.A0A0D9XFG4"/>
<reference evidence="2 3" key="1">
    <citation type="submission" date="2012-08" db="EMBL/GenBank/DDBJ databases">
        <title>Oryza genome evolution.</title>
        <authorList>
            <person name="Wing R.A."/>
        </authorList>
    </citation>
    <scope>NUCLEOTIDE SEQUENCE</scope>
</reference>